<dbReference type="InterPro" id="IPR056884">
    <property type="entry name" value="NPHP3-like_N"/>
</dbReference>
<sequence>MEPLPIFGAVASAVQFVEFAGKLFYGTCVIYKNAKSGEETHSDVETITKSLHQLSQELAKSLTSHKATDGQFSEGKRAMQQLCKSCQGTATELIKVLEKLNSPDKPTYWSSFRKALAAVWKESEIEELQKRLDSFRQQISLHILVSVREQNESTASMQLSLGQIVQGSVDTTESLSQTLLRHVDQSTKWQARVLTAISNSRGSGNQNEDDSTFSEHLERTVATDFFSRLCSQLKYRELENRYERIDEAQFKTFEWILDPDPPLKNQNWSSFVQFLEGDQNLYWITGKAGAGKSTLMKFISDHYRTKQLLRKWAGWKSLYIFNFYFWCSGKEIQMSEEGLIRGLLYDGMQQLPKLCRTVFARRWEAFAILGDKTTWEEPWTIYEVRKAFQALIEEATKSGKVFILIDGLDEFNGTFPEQRELIKYITSLSGPMVKMCLSSRPWNVFQDAFKRLPSLRLEDLTYSDIMKYTSSKLSDDEGFAALKQVNLHAAAMLVEEITTKASGVFLWVVLVVENLLEGLVDGERLPELQRRLESLPVDLKTLFWRILHSVDFHRAAELIRIYQASEETFTLLQMSFADEHDQEFVFNMATKPLTVEQRESTAEIMKRRLNACCKGLLEPRRGVQSLADAEIDYLHRTVKDFLRQADVWPKFLESTPHFDPSWQRAISGLCCLKILDPIQRGLNSRIMPSLTSCMSSLAQANSVADDEKIKLLNEVDRTGSTLLSASFVTNPHQGWTSRLLTDHDAQLTTFLHLTVACQFDFYVKRKLETIPVSTEQKELLNDLFRFALLRFGPSGKLSIFSHSDPSMPIIQTILAHGADPNIAMTTRAVGDSNGSTLWKDVAKRHQSRPELIALLRQHGANIQEENRKKGSSAVLAKRKKREMLLPWLYWSTA</sequence>
<dbReference type="Pfam" id="PF25053">
    <property type="entry name" value="DUF7791"/>
    <property type="match status" value="1"/>
</dbReference>
<dbReference type="OrthoDB" id="3474387at2759"/>
<dbReference type="InterPro" id="IPR031352">
    <property type="entry name" value="SesA"/>
</dbReference>
<dbReference type="PROSITE" id="PS50837">
    <property type="entry name" value="NACHT"/>
    <property type="match status" value="1"/>
</dbReference>
<dbReference type="STRING" id="1745343.A0A2J6PHS2"/>
<dbReference type="EMBL" id="KZ613530">
    <property type="protein sequence ID" value="PMD13519.1"/>
    <property type="molecule type" value="Genomic_DNA"/>
</dbReference>
<proteinExistence type="predicted"/>
<dbReference type="AlphaFoldDB" id="A0A2J6PHS2"/>
<dbReference type="InterPro" id="IPR056693">
    <property type="entry name" value="DUF7791"/>
</dbReference>
<feature type="domain" description="NACHT" evidence="2">
    <location>
        <begin position="280"/>
        <end position="441"/>
    </location>
</feature>
<dbReference type="InterPro" id="IPR007111">
    <property type="entry name" value="NACHT_NTPase"/>
</dbReference>
<dbReference type="Pfam" id="PF17107">
    <property type="entry name" value="SesA"/>
    <property type="match status" value="1"/>
</dbReference>
<keyword evidence="4" id="KW-1185">Reference proteome</keyword>
<evidence type="ECO:0000259" key="2">
    <source>
        <dbReference type="PROSITE" id="PS50837"/>
    </source>
</evidence>
<dbReference type="InterPro" id="IPR036770">
    <property type="entry name" value="Ankyrin_rpt-contain_sf"/>
</dbReference>
<evidence type="ECO:0000313" key="4">
    <source>
        <dbReference type="Proteomes" id="UP000235672"/>
    </source>
</evidence>
<name>A0A2J6PHS2_9HELO</name>
<dbReference type="Gene3D" id="3.40.50.300">
    <property type="entry name" value="P-loop containing nucleotide triphosphate hydrolases"/>
    <property type="match status" value="1"/>
</dbReference>
<dbReference type="Proteomes" id="UP000235672">
    <property type="component" value="Unassembled WGS sequence"/>
</dbReference>
<dbReference type="InterPro" id="IPR027417">
    <property type="entry name" value="P-loop_NTPase"/>
</dbReference>
<accession>A0A2J6PHS2</accession>
<dbReference type="SUPFAM" id="SSF52540">
    <property type="entry name" value="P-loop containing nucleoside triphosphate hydrolases"/>
    <property type="match status" value="1"/>
</dbReference>
<gene>
    <name evidence="3" type="ORF">NA56DRAFT_611964</name>
</gene>
<reference evidence="3 4" key="1">
    <citation type="submission" date="2016-05" db="EMBL/GenBank/DDBJ databases">
        <title>A degradative enzymes factory behind the ericoid mycorrhizal symbiosis.</title>
        <authorList>
            <consortium name="DOE Joint Genome Institute"/>
            <person name="Martino E."/>
            <person name="Morin E."/>
            <person name="Grelet G."/>
            <person name="Kuo A."/>
            <person name="Kohler A."/>
            <person name="Daghino S."/>
            <person name="Barry K."/>
            <person name="Choi C."/>
            <person name="Cichocki N."/>
            <person name="Clum A."/>
            <person name="Copeland A."/>
            <person name="Hainaut M."/>
            <person name="Haridas S."/>
            <person name="Labutti K."/>
            <person name="Lindquist E."/>
            <person name="Lipzen A."/>
            <person name="Khouja H.-R."/>
            <person name="Murat C."/>
            <person name="Ohm R."/>
            <person name="Olson A."/>
            <person name="Spatafora J."/>
            <person name="Veneault-Fourrey C."/>
            <person name="Henrissat B."/>
            <person name="Grigoriev I."/>
            <person name="Martin F."/>
            <person name="Perotto S."/>
        </authorList>
    </citation>
    <scope>NUCLEOTIDE SEQUENCE [LARGE SCALE GENOMIC DNA]</scope>
    <source>
        <strain evidence="3 4">UAMH 7357</strain>
    </source>
</reference>
<keyword evidence="1" id="KW-0677">Repeat</keyword>
<protein>
    <recommendedName>
        <fullName evidence="2">NACHT domain-containing protein</fullName>
    </recommendedName>
</protein>
<organism evidence="3 4">
    <name type="scientific">Hyaloscypha hepaticicola</name>
    <dbReference type="NCBI Taxonomy" id="2082293"/>
    <lineage>
        <taxon>Eukaryota</taxon>
        <taxon>Fungi</taxon>
        <taxon>Dikarya</taxon>
        <taxon>Ascomycota</taxon>
        <taxon>Pezizomycotina</taxon>
        <taxon>Leotiomycetes</taxon>
        <taxon>Helotiales</taxon>
        <taxon>Hyaloscyphaceae</taxon>
        <taxon>Hyaloscypha</taxon>
    </lineage>
</organism>
<dbReference type="Gene3D" id="1.25.40.20">
    <property type="entry name" value="Ankyrin repeat-containing domain"/>
    <property type="match status" value="1"/>
</dbReference>
<dbReference type="PANTHER" id="PTHR10039:SF5">
    <property type="entry name" value="NACHT DOMAIN-CONTAINING PROTEIN"/>
    <property type="match status" value="1"/>
</dbReference>
<dbReference type="Pfam" id="PF24883">
    <property type="entry name" value="NPHP3_N"/>
    <property type="match status" value="1"/>
</dbReference>
<evidence type="ECO:0000313" key="3">
    <source>
        <dbReference type="EMBL" id="PMD13519.1"/>
    </source>
</evidence>
<dbReference type="PANTHER" id="PTHR10039">
    <property type="entry name" value="AMELOGENIN"/>
    <property type="match status" value="1"/>
</dbReference>
<evidence type="ECO:0000256" key="1">
    <source>
        <dbReference type="ARBA" id="ARBA00022737"/>
    </source>
</evidence>